<gene>
    <name evidence="4" type="ORF">CRHIZ90672A_00018199</name>
</gene>
<feature type="transmembrane region" description="Helical" evidence="2">
    <location>
        <begin position="198"/>
        <end position="219"/>
    </location>
</feature>
<dbReference type="AlphaFoldDB" id="A0A9N9V7E6"/>
<keyword evidence="2" id="KW-1133">Transmembrane helix</keyword>
<sequence>MASGDGGASSEEAVTGPNSYVILVFTCISIYNVIELTFIIWGAFKRHSGLYFWCFMVATYGILIYAIGFVIKAFIPKGTTYIYCSFIAVGWVAMVSGQSLVLWSRLHLIVRDKFRLKAVLWMIIINAVILHIPTIVMLFGANGSEPAKWVKPYEIYEKIEVTVFFVQEIIISSFYIVETLRLSKLQVVMRNKKRSRNLMYHLILVNILIILLDITILGLEYGNMYDIQTAYKGLVYSIKLKMEFTILNKLVEMTTGTREPSSSDQGKSSTYGPKTVTGHPIELKTTTAGKETAVGRDPNVSYQAYAQGGESEEDITRYRGTHPSRADNNNSGVVMTTEILVQREERKTESDSDTIQEPSSVARPDPKRDNTDSLSTSSSELHLATNRGF</sequence>
<feature type="compositionally biased region" description="Polar residues" evidence="1">
    <location>
        <begin position="255"/>
        <end position="272"/>
    </location>
</feature>
<dbReference type="OrthoDB" id="405906at2759"/>
<reference evidence="4" key="1">
    <citation type="submission" date="2021-10" db="EMBL/GenBank/DDBJ databases">
        <authorList>
            <person name="Piombo E."/>
        </authorList>
    </citation>
    <scope>NUCLEOTIDE SEQUENCE</scope>
</reference>
<feature type="region of interest" description="Disordered" evidence="1">
    <location>
        <begin position="255"/>
        <end position="299"/>
    </location>
</feature>
<feature type="domain" description="DUF7703" evidence="3">
    <location>
        <begin position="18"/>
        <end position="254"/>
    </location>
</feature>
<feature type="transmembrane region" description="Helical" evidence="2">
    <location>
        <begin position="159"/>
        <end position="177"/>
    </location>
</feature>
<dbReference type="Proteomes" id="UP000696573">
    <property type="component" value="Unassembled WGS sequence"/>
</dbReference>
<evidence type="ECO:0000259" key="3">
    <source>
        <dbReference type="Pfam" id="PF24802"/>
    </source>
</evidence>
<feature type="transmembrane region" description="Helical" evidence="2">
    <location>
        <begin position="50"/>
        <end position="74"/>
    </location>
</feature>
<feature type="transmembrane region" description="Helical" evidence="2">
    <location>
        <begin position="20"/>
        <end position="43"/>
    </location>
</feature>
<keyword evidence="2" id="KW-0472">Membrane</keyword>
<keyword evidence="2" id="KW-0812">Transmembrane</keyword>
<evidence type="ECO:0000256" key="2">
    <source>
        <dbReference type="SAM" id="Phobius"/>
    </source>
</evidence>
<feature type="transmembrane region" description="Helical" evidence="2">
    <location>
        <begin position="118"/>
        <end position="139"/>
    </location>
</feature>
<keyword evidence="5" id="KW-1185">Reference proteome</keyword>
<evidence type="ECO:0000313" key="5">
    <source>
        <dbReference type="Proteomes" id="UP000696573"/>
    </source>
</evidence>
<dbReference type="PANTHER" id="PTHR37013">
    <property type="entry name" value="INTEGRAL MEMBRANE PROTEIN (AFU_ORTHOLOGUE AFUA_1G05950)-RELATED"/>
    <property type="match status" value="1"/>
</dbReference>
<feature type="transmembrane region" description="Helical" evidence="2">
    <location>
        <begin position="80"/>
        <end position="106"/>
    </location>
</feature>
<evidence type="ECO:0000256" key="1">
    <source>
        <dbReference type="SAM" id="MobiDB-lite"/>
    </source>
</evidence>
<dbReference type="PANTHER" id="PTHR37013:SF3">
    <property type="entry name" value="INTEGRAL MEMBRANE PROTEIN (AFU_ORTHOLOGUE AFUA_1G05950)"/>
    <property type="match status" value="1"/>
</dbReference>
<proteinExistence type="predicted"/>
<dbReference type="EMBL" id="CABFNQ020000478">
    <property type="protein sequence ID" value="CAH0016615.1"/>
    <property type="molecule type" value="Genomic_DNA"/>
</dbReference>
<dbReference type="Pfam" id="PF24802">
    <property type="entry name" value="DUF7703"/>
    <property type="match status" value="1"/>
</dbReference>
<evidence type="ECO:0000313" key="4">
    <source>
        <dbReference type="EMBL" id="CAH0016615.1"/>
    </source>
</evidence>
<accession>A0A9N9V7E6</accession>
<comment type="caution">
    <text evidence="4">The sequence shown here is derived from an EMBL/GenBank/DDBJ whole genome shotgun (WGS) entry which is preliminary data.</text>
</comment>
<organism evidence="4 5">
    <name type="scientific">Clonostachys rhizophaga</name>
    <dbReference type="NCBI Taxonomy" id="160324"/>
    <lineage>
        <taxon>Eukaryota</taxon>
        <taxon>Fungi</taxon>
        <taxon>Dikarya</taxon>
        <taxon>Ascomycota</taxon>
        <taxon>Pezizomycotina</taxon>
        <taxon>Sordariomycetes</taxon>
        <taxon>Hypocreomycetidae</taxon>
        <taxon>Hypocreales</taxon>
        <taxon>Bionectriaceae</taxon>
        <taxon>Clonostachys</taxon>
    </lineage>
</organism>
<name>A0A9N9V7E6_9HYPO</name>
<dbReference type="InterPro" id="IPR056120">
    <property type="entry name" value="DUF7703"/>
</dbReference>
<protein>
    <recommendedName>
        <fullName evidence="3">DUF7703 domain-containing protein</fullName>
    </recommendedName>
</protein>
<feature type="region of interest" description="Disordered" evidence="1">
    <location>
        <begin position="343"/>
        <end position="389"/>
    </location>
</feature>